<evidence type="ECO:0008006" key="2">
    <source>
        <dbReference type="Google" id="ProtNLM"/>
    </source>
</evidence>
<protein>
    <recommendedName>
        <fullName evidence="2">Ubiquitin-like domain-containing protein</fullName>
    </recommendedName>
</protein>
<gene>
    <name evidence="1" type="ORF">METZ01_LOCUS252193</name>
</gene>
<proteinExistence type="predicted"/>
<organism evidence="1">
    <name type="scientific">marine metagenome</name>
    <dbReference type="NCBI Taxonomy" id="408172"/>
    <lineage>
        <taxon>unclassified sequences</taxon>
        <taxon>metagenomes</taxon>
        <taxon>ecological metagenomes</taxon>
    </lineage>
</organism>
<name>A0A382IJ89_9ZZZZ</name>
<accession>A0A382IJ89</accession>
<reference evidence="1" key="1">
    <citation type="submission" date="2018-05" db="EMBL/GenBank/DDBJ databases">
        <authorList>
            <person name="Lanie J.A."/>
            <person name="Ng W.-L."/>
            <person name="Kazmierczak K.M."/>
            <person name="Andrzejewski T.M."/>
            <person name="Davidsen T.M."/>
            <person name="Wayne K.J."/>
            <person name="Tettelin H."/>
            <person name="Glass J.I."/>
            <person name="Rusch D."/>
            <person name="Podicherti R."/>
            <person name="Tsui H.-C.T."/>
            <person name="Winkler M.E."/>
        </authorList>
    </citation>
    <scope>NUCLEOTIDE SEQUENCE</scope>
</reference>
<evidence type="ECO:0000313" key="1">
    <source>
        <dbReference type="EMBL" id="SVB99339.1"/>
    </source>
</evidence>
<sequence length="82" mass="9353">MANQVTVNVKTSNGNWETTFQKSTRVKDVILGSRMHFRLPKEANLVLCKQELPHADFDPDRALVNYNVIDGDVLILKEVLEK</sequence>
<dbReference type="AlphaFoldDB" id="A0A382IJ89"/>
<dbReference type="EMBL" id="UINC01067562">
    <property type="protein sequence ID" value="SVB99339.1"/>
    <property type="molecule type" value="Genomic_DNA"/>
</dbReference>